<evidence type="ECO:0000313" key="2">
    <source>
        <dbReference type="Proteomes" id="UP001266305"/>
    </source>
</evidence>
<dbReference type="GO" id="GO:0016787">
    <property type="term" value="F:hydrolase activity"/>
    <property type="evidence" value="ECO:0007669"/>
    <property type="project" value="UniProtKB-KW"/>
</dbReference>
<accession>A0ABQ9TEG2</accession>
<dbReference type="Proteomes" id="UP001266305">
    <property type="component" value="Unassembled WGS sequence"/>
</dbReference>
<evidence type="ECO:0000313" key="1">
    <source>
        <dbReference type="EMBL" id="KAK2082612.1"/>
    </source>
</evidence>
<dbReference type="EMBL" id="JASSZA010000026">
    <property type="protein sequence ID" value="KAK2082612.1"/>
    <property type="molecule type" value="Genomic_DNA"/>
</dbReference>
<comment type="caution">
    <text evidence="1">The sequence shown here is derived from an EMBL/GenBank/DDBJ whole genome shotgun (WGS) entry which is preliminary data.</text>
</comment>
<dbReference type="Pfam" id="PF07145">
    <property type="entry name" value="PAM2"/>
    <property type="match status" value="1"/>
</dbReference>
<dbReference type="InterPro" id="IPR009818">
    <property type="entry name" value="PAM2_motif"/>
</dbReference>
<keyword evidence="2" id="KW-1185">Reference proteome</keyword>
<organism evidence="1 2">
    <name type="scientific">Saguinus oedipus</name>
    <name type="common">Cotton-top tamarin</name>
    <name type="synonym">Oedipomidas oedipus</name>
    <dbReference type="NCBI Taxonomy" id="9490"/>
    <lineage>
        <taxon>Eukaryota</taxon>
        <taxon>Metazoa</taxon>
        <taxon>Chordata</taxon>
        <taxon>Craniata</taxon>
        <taxon>Vertebrata</taxon>
        <taxon>Euteleostomi</taxon>
        <taxon>Mammalia</taxon>
        <taxon>Eutheria</taxon>
        <taxon>Euarchontoglires</taxon>
        <taxon>Primates</taxon>
        <taxon>Haplorrhini</taxon>
        <taxon>Platyrrhini</taxon>
        <taxon>Cebidae</taxon>
        <taxon>Callitrichinae</taxon>
        <taxon>Saguinus</taxon>
    </lineage>
</organism>
<reference evidence="1 2" key="1">
    <citation type="submission" date="2023-05" db="EMBL/GenBank/DDBJ databases">
        <title>B98-5 Cell Line De Novo Hybrid Assembly: An Optical Mapping Approach.</title>
        <authorList>
            <person name="Kananen K."/>
            <person name="Auerbach J.A."/>
            <person name="Kautto E."/>
            <person name="Blachly J.S."/>
        </authorList>
    </citation>
    <scope>NUCLEOTIDE SEQUENCE [LARGE SCALE GENOMIC DNA]</scope>
    <source>
        <strain evidence="1">B95-8</strain>
        <tissue evidence="1">Cell line</tissue>
    </source>
</reference>
<sequence>MCGREDGSIPLKCAAMALHSLQYIFGDFSPDELNQFFVTPRSSVELPPYSGTVLCGTQAVDQQPDGQEYQRIEFGVNEVIEPSDTLPRTPNYSISSTLNPQAPEFILGCTPSKMTPDGITKEASYGSIDCQYPGSALALDGGSNVEVEILENDGVSGRLGQRECKKKKKWPPGHYSYLKDGCDDGISTEALVNGHVSSAVPNSVSTEDAEFMGDMLPSVMPRTLTLCLTVLSLEHLAVTPGLQDSWRGAPGADFGHSCFPAEAGRDTLSRRAGAQTCVGTDTTENLGVANGQILESSGEGTAANRVEVHTMKSIYLGPIKPESASPPTDGMGSVSGSLPVSQPKSWASLFHDSKPSSSIPVAMWKLSIPLPLYLPWFLKSRLKSKKALFQFQRIL</sequence>
<keyword evidence="1" id="KW-0378">Hydrolase</keyword>
<protein>
    <submittedName>
        <fullName evidence="1">Ubiquitin carboxyl-terminal hydrolase 10</fullName>
    </submittedName>
</protein>
<name>A0ABQ9TEG2_SAGOE</name>
<proteinExistence type="predicted"/>
<gene>
    <name evidence="1" type="primary">USP10_2</name>
    <name evidence="1" type="ORF">P7K49_039993</name>
</gene>